<name>A0AAV7GFS9_DENCH</name>
<keyword evidence="2" id="KW-1185">Reference proteome</keyword>
<dbReference type="Proteomes" id="UP000775213">
    <property type="component" value="Unassembled WGS sequence"/>
</dbReference>
<sequence>MLRKGLPEMFKNCNRGAMPRSGGISPEILLLLRSKKVRFWRWPKPAGMEPVRRLSSIRMRHNEEQRVREEGI</sequence>
<proteinExistence type="predicted"/>
<organism evidence="1 2">
    <name type="scientific">Dendrobium chrysotoxum</name>
    <name type="common">Orchid</name>
    <dbReference type="NCBI Taxonomy" id="161865"/>
    <lineage>
        <taxon>Eukaryota</taxon>
        <taxon>Viridiplantae</taxon>
        <taxon>Streptophyta</taxon>
        <taxon>Embryophyta</taxon>
        <taxon>Tracheophyta</taxon>
        <taxon>Spermatophyta</taxon>
        <taxon>Magnoliopsida</taxon>
        <taxon>Liliopsida</taxon>
        <taxon>Asparagales</taxon>
        <taxon>Orchidaceae</taxon>
        <taxon>Epidendroideae</taxon>
        <taxon>Malaxideae</taxon>
        <taxon>Dendrobiinae</taxon>
        <taxon>Dendrobium</taxon>
    </lineage>
</organism>
<reference evidence="1 2" key="1">
    <citation type="journal article" date="2021" name="Hortic Res">
        <title>Chromosome-scale assembly of the Dendrobium chrysotoxum genome enhances the understanding of orchid evolution.</title>
        <authorList>
            <person name="Zhang Y."/>
            <person name="Zhang G.Q."/>
            <person name="Zhang D."/>
            <person name="Liu X.D."/>
            <person name="Xu X.Y."/>
            <person name="Sun W.H."/>
            <person name="Yu X."/>
            <person name="Zhu X."/>
            <person name="Wang Z.W."/>
            <person name="Zhao X."/>
            <person name="Zhong W.Y."/>
            <person name="Chen H."/>
            <person name="Yin W.L."/>
            <person name="Huang T."/>
            <person name="Niu S.C."/>
            <person name="Liu Z.J."/>
        </authorList>
    </citation>
    <scope>NUCLEOTIDE SEQUENCE [LARGE SCALE GENOMIC DNA]</scope>
    <source>
        <strain evidence="1">Lindl</strain>
    </source>
</reference>
<gene>
    <name evidence="1" type="ORF">IEQ34_016519</name>
</gene>
<evidence type="ECO:0000313" key="2">
    <source>
        <dbReference type="Proteomes" id="UP000775213"/>
    </source>
</evidence>
<dbReference type="AlphaFoldDB" id="A0AAV7GFS9"/>
<evidence type="ECO:0000313" key="1">
    <source>
        <dbReference type="EMBL" id="KAH0454595.1"/>
    </source>
</evidence>
<dbReference type="EMBL" id="JAGFBR010000015">
    <property type="protein sequence ID" value="KAH0454595.1"/>
    <property type="molecule type" value="Genomic_DNA"/>
</dbReference>
<protein>
    <submittedName>
        <fullName evidence="1">Uncharacterized protein</fullName>
    </submittedName>
</protein>
<accession>A0AAV7GFS9</accession>
<comment type="caution">
    <text evidence="1">The sequence shown here is derived from an EMBL/GenBank/DDBJ whole genome shotgun (WGS) entry which is preliminary data.</text>
</comment>